<comment type="caution">
    <text evidence="6">The sequence shown here is derived from an EMBL/GenBank/DDBJ whole genome shotgun (WGS) entry which is preliminary data.</text>
</comment>
<sequence>MKIECLVVGQLKTNCYLVWSHSAPPAGGAPRDKDAIIIDPGDDADYIIHKIQDLELKPQFIIATHGHFDHVLAVTELKLAFQIPFLMHQADLFLFKRSRETTHYFTGAEAGPPLPPDKFIKEGNTIKFGQEKLKVIETSGHTPGSISLYAPGILFSGDTLFANGLGRTDFGYASSTQLKKSLQKLFRLSLSTLVYPGHGPETTIGEKIIP</sequence>
<evidence type="ECO:0000313" key="7">
    <source>
        <dbReference type="Proteomes" id="UP000229500"/>
    </source>
</evidence>
<dbReference type="InterPro" id="IPR001279">
    <property type="entry name" value="Metallo-B-lactamas"/>
</dbReference>
<accession>A0A2M8L5E9</accession>
<dbReference type="SMART" id="SM00849">
    <property type="entry name" value="Lactamase_B"/>
    <property type="match status" value="1"/>
</dbReference>
<dbReference type="InterPro" id="IPR036866">
    <property type="entry name" value="RibonucZ/Hydroxyglut_hydro"/>
</dbReference>
<evidence type="ECO:0000256" key="4">
    <source>
        <dbReference type="ARBA" id="ARBA00022833"/>
    </source>
</evidence>
<keyword evidence="2" id="KW-0479">Metal-binding</keyword>
<evidence type="ECO:0000259" key="5">
    <source>
        <dbReference type="SMART" id="SM00849"/>
    </source>
</evidence>
<dbReference type="Pfam" id="PF00753">
    <property type="entry name" value="Lactamase_B"/>
    <property type="match status" value="1"/>
</dbReference>
<dbReference type="GO" id="GO:0016787">
    <property type="term" value="F:hydrolase activity"/>
    <property type="evidence" value="ECO:0007669"/>
    <property type="project" value="UniProtKB-KW"/>
</dbReference>
<dbReference type="InterPro" id="IPR051453">
    <property type="entry name" value="MBL_Glyoxalase_II"/>
</dbReference>
<reference evidence="7" key="1">
    <citation type="submission" date="2017-09" db="EMBL/GenBank/DDBJ databases">
        <title>Depth-based differentiation of microbial function through sediment-hosted aquifers and enrichment of novel symbionts in the deep terrestrial subsurface.</title>
        <authorList>
            <person name="Probst A.J."/>
            <person name="Ladd B."/>
            <person name="Jarett J.K."/>
            <person name="Geller-Mcgrath D.E."/>
            <person name="Sieber C.M.K."/>
            <person name="Emerson J.B."/>
            <person name="Anantharaman K."/>
            <person name="Thomas B.C."/>
            <person name="Malmstrom R."/>
            <person name="Stieglmeier M."/>
            <person name="Klingl A."/>
            <person name="Woyke T."/>
            <person name="Ryan C.M."/>
            <person name="Banfield J.F."/>
        </authorList>
    </citation>
    <scope>NUCLEOTIDE SEQUENCE [LARGE SCALE GENOMIC DNA]</scope>
</reference>
<dbReference type="SUPFAM" id="SSF56281">
    <property type="entry name" value="Metallo-hydrolase/oxidoreductase"/>
    <property type="match status" value="1"/>
</dbReference>
<feature type="domain" description="Metallo-beta-lactamase" evidence="5">
    <location>
        <begin position="12"/>
        <end position="198"/>
    </location>
</feature>
<comment type="cofactor">
    <cofactor evidence="1">
        <name>Zn(2+)</name>
        <dbReference type="ChEBI" id="CHEBI:29105"/>
    </cofactor>
</comment>
<name>A0A2M8L5E9_9BACT</name>
<dbReference type="Proteomes" id="UP000229500">
    <property type="component" value="Unassembled WGS sequence"/>
</dbReference>
<dbReference type="CDD" id="cd06262">
    <property type="entry name" value="metallo-hydrolase-like_MBL-fold"/>
    <property type="match status" value="1"/>
</dbReference>
<dbReference type="GO" id="GO:0046872">
    <property type="term" value="F:metal ion binding"/>
    <property type="evidence" value="ECO:0007669"/>
    <property type="project" value="UniProtKB-KW"/>
</dbReference>
<organism evidence="6 7">
    <name type="scientific">Candidatus Shapirobacteria bacterium CG10_big_fil_rev_8_21_14_0_10_38_14</name>
    <dbReference type="NCBI Taxonomy" id="1974483"/>
    <lineage>
        <taxon>Bacteria</taxon>
        <taxon>Candidatus Shapironibacteriota</taxon>
    </lineage>
</organism>
<evidence type="ECO:0000313" key="6">
    <source>
        <dbReference type="EMBL" id="PJE69065.1"/>
    </source>
</evidence>
<evidence type="ECO:0000256" key="1">
    <source>
        <dbReference type="ARBA" id="ARBA00001947"/>
    </source>
</evidence>
<evidence type="ECO:0000256" key="2">
    <source>
        <dbReference type="ARBA" id="ARBA00022723"/>
    </source>
</evidence>
<dbReference type="PANTHER" id="PTHR46233">
    <property type="entry name" value="HYDROXYACYLGLUTATHIONE HYDROLASE GLOC"/>
    <property type="match status" value="1"/>
</dbReference>
<protein>
    <recommendedName>
        <fullName evidence="5">Metallo-beta-lactamase domain-containing protein</fullName>
    </recommendedName>
</protein>
<evidence type="ECO:0000256" key="3">
    <source>
        <dbReference type="ARBA" id="ARBA00022801"/>
    </source>
</evidence>
<dbReference type="Gene3D" id="3.60.15.10">
    <property type="entry name" value="Ribonuclease Z/Hydroxyacylglutathione hydrolase-like"/>
    <property type="match status" value="1"/>
</dbReference>
<dbReference type="PANTHER" id="PTHR46233:SF3">
    <property type="entry name" value="HYDROXYACYLGLUTATHIONE HYDROLASE GLOC"/>
    <property type="match status" value="1"/>
</dbReference>
<keyword evidence="3" id="KW-0378">Hydrolase</keyword>
<keyword evidence="4" id="KW-0862">Zinc</keyword>
<proteinExistence type="predicted"/>
<gene>
    <name evidence="6" type="ORF">COU96_01765</name>
</gene>
<dbReference type="EMBL" id="PFEL01000065">
    <property type="protein sequence ID" value="PJE69065.1"/>
    <property type="molecule type" value="Genomic_DNA"/>
</dbReference>
<dbReference type="AlphaFoldDB" id="A0A2M8L5E9"/>